<proteinExistence type="predicted"/>
<dbReference type="NCBIfam" id="NF041746">
    <property type="entry name" value="Drt2"/>
    <property type="match status" value="1"/>
</dbReference>
<dbReference type="RefSeq" id="WP_004890065.1">
    <property type="nucleotide sequence ID" value="NZ_KB849574.1"/>
</dbReference>
<accession>N9AMU8</accession>
<organism evidence="2 3">
    <name type="scientific">Acinetobacter schindleri CIP 107287</name>
    <dbReference type="NCBI Taxonomy" id="1217988"/>
    <lineage>
        <taxon>Bacteria</taxon>
        <taxon>Pseudomonadati</taxon>
        <taxon>Pseudomonadota</taxon>
        <taxon>Gammaproteobacteria</taxon>
        <taxon>Moraxellales</taxon>
        <taxon>Moraxellaceae</taxon>
        <taxon>Acinetobacter</taxon>
    </lineage>
</organism>
<feature type="domain" description="Reverse transcriptase" evidence="1">
    <location>
        <begin position="1"/>
        <end position="333"/>
    </location>
</feature>
<dbReference type="HOGENOM" id="CLU_038920_0_0_6"/>
<dbReference type="Proteomes" id="UP000018440">
    <property type="component" value="Unassembled WGS sequence"/>
</dbReference>
<evidence type="ECO:0000313" key="3">
    <source>
        <dbReference type="Proteomes" id="UP000018440"/>
    </source>
</evidence>
<sequence>MKIISLKKPLQIGLCNKAQRTRKIKSHNGLSRRAAKKRPLRYAANQDGYIYAYYSHLLTEKYENFIKDTPLQNSVLAYRALGKSNIEFAKEIFDWISQIRECNVLTIDLSSFFDTLDHGILKEQWQRVNGVPCLSKDHYIVFKSLTNYSFLDIEEALVALGWPDKSKRKEKGEKTTNPLRKKTSKPYQALDDFRSIRKKQVTNADGVVRYLIQKPKKIDGKRYGIPQGSPMSAILSNIYMLDFDKYCCELANNFGGIYRRYCDDIILVFPQNIEMSNVYKTIEELLLNHGGKELKINPSKVEKIKFTCISGELRAINVDTNIDKPLQYLGFIYDGQKILIRSSSLSNYYRRLISKIRASKNKAKRNESKTYRRKIYRMYSHLAHKQRNFITYTYRASEIMNDLSVKKQLSNHCKRIHNELEK</sequence>
<dbReference type="PATRIC" id="fig|1217988.3.peg.325"/>
<dbReference type="EMBL" id="APPQ01000019">
    <property type="protein sequence ID" value="ENV45353.1"/>
    <property type="molecule type" value="Genomic_DNA"/>
</dbReference>
<dbReference type="InterPro" id="IPR000477">
    <property type="entry name" value="RT_dom"/>
</dbReference>
<dbReference type="PROSITE" id="PS50878">
    <property type="entry name" value="RT_POL"/>
    <property type="match status" value="1"/>
</dbReference>
<reference evidence="2 3" key="1">
    <citation type="submission" date="2013-02" db="EMBL/GenBank/DDBJ databases">
        <title>The Genome Sequence of Acinetobacter schindleri CIP 107287.</title>
        <authorList>
            <consortium name="The Broad Institute Genome Sequencing Platform"/>
            <consortium name="The Broad Institute Genome Sequencing Center for Infectious Disease"/>
            <person name="Cerqueira G."/>
            <person name="Feldgarden M."/>
            <person name="Courvalin P."/>
            <person name="Perichon B."/>
            <person name="Grillot-Courvalin C."/>
            <person name="Clermont D."/>
            <person name="Rocha E."/>
            <person name="Yoon E.-J."/>
            <person name="Nemec A."/>
            <person name="Walker B."/>
            <person name="Young S.K."/>
            <person name="Zeng Q."/>
            <person name="Gargeya S."/>
            <person name="Fitzgerald M."/>
            <person name="Haas B."/>
            <person name="Abouelleil A."/>
            <person name="Alvarado L."/>
            <person name="Arachchi H.M."/>
            <person name="Berlin A.M."/>
            <person name="Chapman S.B."/>
            <person name="Dewar J."/>
            <person name="Goldberg J."/>
            <person name="Griggs A."/>
            <person name="Gujja S."/>
            <person name="Hansen M."/>
            <person name="Howarth C."/>
            <person name="Imamovic A."/>
            <person name="Larimer J."/>
            <person name="McCowan C."/>
            <person name="Murphy C."/>
            <person name="Neiman D."/>
            <person name="Pearson M."/>
            <person name="Priest M."/>
            <person name="Roberts A."/>
            <person name="Saif S."/>
            <person name="Shea T."/>
            <person name="Sisk P."/>
            <person name="Sykes S."/>
            <person name="Wortman J."/>
            <person name="Nusbaum C."/>
            <person name="Birren B."/>
        </authorList>
    </citation>
    <scope>NUCLEOTIDE SEQUENCE [LARGE SCALE GENOMIC DNA]</scope>
    <source>
        <strain evidence="2 3">CIP 107287</strain>
    </source>
</reference>
<evidence type="ECO:0000313" key="2">
    <source>
        <dbReference type="EMBL" id="ENV45353.1"/>
    </source>
</evidence>
<dbReference type="AlphaFoldDB" id="N9AMU8"/>
<evidence type="ECO:0000259" key="1">
    <source>
        <dbReference type="PROSITE" id="PS50878"/>
    </source>
</evidence>
<dbReference type="InterPro" id="IPR043502">
    <property type="entry name" value="DNA/RNA_pol_sf"/>
</dbReference>
<protein>
    <recommendedName>
        <fullName evidence="1">Reverse transcriptase domain-containing protein</fullName>
    </recommendedName>
</protein>
<dbReference type="SUPFAM" id="SSF56672">
    <property type="entry name" value="DNA/RNA polymerases"/>
    <property type="match status" value="1"/>
</dbReference>
<gene>
    <name evidence="2" type="ORF">F955_00345</name>
</gene>
<name>N9AMU8_9GAMM</name>
<dbReference type="Pfam" id="PF00078">
    <property type="entry name" value="RVT_1"/>
    <property type="match status" value="1"/>
</dbReference>
<comment type="caution">
    <text evidence="2">The sequence shown here is derived from an EMBL/GenBank/DDBJ whole genome shotgun (WGS) entry which is preliminary data.</text>
</comment>